<accession>A0AAD6Z837</accession>
<dbReference type="Proteomes" id="UP001218218">
    <property type="component" value="Unassembled WGS sequence"/>
</dbReference>
<organism evidence="1 2">
    <name type="scientific">Mycena albidolilacea</name>
    <dbReference type="NCBI Taxonomy" id="1033008"/>
    <lineage>
        <taxon>Eukaryota</taxon>
        <taxon>Fungi</taxon>
        <taxon>Dikarya</taxon>
        <taxon>Basidiomycota</taxon>
        <taxon>Agaricomycotina</taxon>
        <taxon>Agaricomycetes</taxon>
        <taxon>Agaricomycetidae</taxon>
        <taxon>Agaricales</taxon>
        <taxon>Marasmiineae</taxon>
        <taxon>Mycenaceae</taxon>
        <taxon>Mycena</taxon>
    </lineage>
</organism>
<evidence type="ECO:0000313" key="1">
    <source>
        <dbReference type="EMBL" id="KAJ7311631.1"/>
    </source>
</evidence>
<evidence type="ECO:0000313" key="2">
    <source>
        <dbReference type="Proteomes" id="UP001218218"/>
    </source>
</evidence>
<sequence length="403" mass="45296">MKSIFQQLRSFRLGYTEEHRRVPCFFVVSMEVDHPHRAGISRRSECCSSTLPYNIVQEFTYRPNDTLPAVALSSLVPSVFQLSANSFTPQLLTVGDVIKLNGSLFEYTIVDAFDGLDETKPVSSFSYHNNPFSDGCDVTDVTINVGLTRVGEGSRWVPQYEMLAQVAITCRVPTLFHLVWSGVPPTTTAAGFVPLENIANLMFVDIYSMFYTWYFVTPIFPPFSLNGMAWTGYHNATMVNITVTAHAYCHCDPAGSPETTTLLEPPCSSTPPRFMATEAYSMYKEAEVIFLGAYVANQTHPLMSTEALEKLAGWLGNVSTPDFTSTFQNIFQTTYHLVRLDLGVIIDNQIYNSPQMFNLRIMPLDLPYSSLNESRITTSNSTLMAQWRHRVAFYQNESVKSNL</sequence>
<keyword evidence="2" id="KW-1185">Reference proteome</keyword>
<protein>
    <submittedName>
        <fullName evidence="1">Uncharacterized protein</fullName>
    </submittedName>
</protein>
<gene>
    <name evidence="1" type="ORF">DFH08DRAFT_822404</name>
</gene>
<dbReference type="EMBL" id="JARIHO010000074">
    <property type="protein sequence ID" value="KAJ7311631.1"/>
    <property type="molecule type" value="Genomic_DNA"/>
</dbReference>
<reference evidence="1" key="1">
    <citation type="submission" date="2023-03" db="EMBL/GenBank/DDBJ databases">
        <title>Massive genome expansion in bonnet fungi (Mycena s.s.) driven by repeated elements and novel gene families across ecological guilds.</title>
        <authorList>
            <consortium name="Lawrence Berkeley National Laboratory"/>
            <person name="Harder C.B."/>
            <person name="Miyauchi S."/>
            <person name="Viragh M."/>
            <person name="Kuo A."/>
            <person name="Thoen E."/>
            <person name="Andreopoulos B."/>
            <person name="Lu D."/>
            <person name="Skrede I."/>
            <person name="Drula E."/>
            <person name="Henrissat B."/>
            <person name="Morin E."/>
            <person name="Kohler A."/>
            <person name="Barry K."/>
            <person name="LaButti K."/>
            <person name="Morin E."/>
            <person name="Salamov A."/>
            <person name="Lipzen A."/>
            <person name="Mereny Z."/>
            <person name="Hegedus B."/>
            <person name="Baldrian P."/>
            <person name="Stursova M."/>
            <person name="Weitz H."/>
            <person name="Taylor A."/>
            <person name="Grigoriev I.V."/>
            <person name="Nagy L.G."/>
            <person name="Martin F."/>
            <person name="Kauserud H."/>
        </authorList>
    </citation>
    <scope>NUCLEOTIDE SEQUENCE</scope>
    <source>
        <strain evidence="1">CBHHK002</strain>
    </source>
</reference>
<dbReference type="AlphaFoldDB" id="A0AAD6Z837"/>
<proteinExistence type="predicted"/>
<comment type="caution">
    <text evidence="1">The sequence shown here is derived from an EMBL/GenBank/DDBJ whole genome shotgun (WGS) entry which is preliminary data.</text>
</comment>
<name>A0AAD6Z837_9AGAR</name>